<dbReference type="PANTHER" id="PTHR36447">
    <property type="entry name" value="BETA-GALACTOSIDASE GANA"/>
    <property type="match status" value="1"/>
</dbReference>
<keyword evidence="6" id="KW-1185">Reference proteome</keyword>
<keyword evidence="1" id="KW-0378">Hydrolase</keyword>
<keyword evidence="2" id="KW-0326">Glycosidase</keyword>
<dbReference type="GO" id="GO:0009341">
    <property type="term" value="C:beta-galactosidase complex"/>
    <property type="evidence" value="ECO:0007669"/>
    <property type="project" value="InterPro"/>
</dbReference>
<dbReference type="InterPro" id="IPR013529">
    <property type="entry name" value="Glyco_hydro_42_N"/>
</dbReference>
<feature type="domain" description="Glycoside hydrolase family 42 N-terminal" evidence="4">
    <location>
        <begin position="40"/>
        <end position="233"/>
    </location>
</feature>
<dbReference type="GO" id="GO:0005975">
    <property type="term" value="P:carbohydrate metabolic process"/>
    <property type="evidence" value="ECO:0007669"/>
    <property type="project" value="InterPro"/>
</dbReference>
<reference evidence="5" key="1">
    <citation type="submission" date="2022-12" db="EMBL/GenBank/DDBJ databases">
        <title>Reference genome sequencing for broad-spectrum identification of bacterial and archaeal isolates by mass spectrometry.</title>
        <authorList>
            <person name="Sekiguchi Y."/>
            <person name="Tourlousse D.M."/>
        </authorList>
    </citation>
    <scope>NUCLEOTIDE SEQUENCE</scope>
    <source>
        <strain evidence="5">LLR39Z86</strain>
    </source>
</reference>
<dbReference type="Pfam" id="PF02449">
    <property type="entry name" value="Glyco_hydro_42"/>
    <property type="match status" value="1"/>
</dbReference>
<proteinExistence type="predicted"/>
<dbReference type="Proteomes" id="UP001144313">
    <property type="component" value="Unassembled WGS sequence"/>
</dbReference>
<protein>
    <recommendedName>
        <fullName evidence="4">Glycoside hydrolase family 42 N-terminal domain-containing protein</fullName>
    </recommendedName>
</protein>
<evidence type="ECO:0000256" key="2">
    <source>
        <dbReference type="ARBA" id="ARBA00023295"/>
    </source>
</evidence>
<comment type="caution">
    <text evidence="5">The sequence shown here is derived from an EMBL/GenBank/DDBJ whole genome shotgun (WGS) entry which is preliminary data.</text>
</comment>
<evidence type="ECO:0000313" key="6">
    <source>
        <dbReference type="Proteomes" id="UP001144313"/>
    </source>
</evidence>
<sequence>MNYSNSWHSGEPGSAVRANVPAAAPRPPVRLTEGLTFGGDYNPEQWAPDVWKEDVRLMKEAGVNLVSLGIFAWGTIETAHGVRDWTWLDDVIELLHKGGIGIDLATPTAAPPSWLLAAHPEIAPVLADGFREPPGGRLAWCPANPVFRRHALRHVEALAERYGRHPAVRLWHIGNEFGGGNARCYCNLSAEAFRDWLRGRHGTLDKVNDAWGTAQWGHRFGEWDEILPPRGTALPAATRLCRIKTRT</sequence>
<feature type="region of interest" description="Disordered" evidence="3">
    <location>
        <begin position="1"/>
        <end position="22"/>
    </location>
</feature>
<dbReference type="GO" id="GO:0004565">
    <property type="term" value="F:beta-galactosidase activity"/>
    <property type="evidence" value="ECO:0007669"/>
    <property type="project" value="InterPro"/>
</dbReference>
<evidence type="ECO:0000256" key="3">
    <source>
        <dbReference type="SAM" id="MobiDB-lite"/>
    </source>
</evidence>
<name>A0A9W6GA45_9ACTN</name>
<dbReference type="InterPro" id="IPR017853">
    <property type="entry name" value="GH"/>
</dbReference>
<dbReference type="RefSeq" id="WP_270113313.1">
    <property type="nucleotide sequence ID" value="NZ_BAAAOL010000017.1"/>
</dbReference>
<dbReference type="AlphaFoldDB" id="A0A9W6GA45"/>
<accession>A0A9W6GA45</accession>
<dbReference type="EMBL" id="BSDT01000001">
    <property type="protein sequence ID" value="GLI42983.1"/>
    <property type="molecule type" value="Genomic_DNA"/>
</dbReference>
<gene>
    <name evidence="5" type="ORF">GALLR39Z86_28330</name>
</gene>
<evidence type="ECO:0000256" key="1">
    <source>
        <dbReference type="ARBA" id="ARBA00022801"/>
    </source>
</evidence>
<dbReference type="SUPFAM" id="SSF51445">
    <property type="entry name" value="(Trans)glycosidases"/>
    <property type="match status" value="1"/>
</dbReference>
<evidence type="ECO:0000313" key="5">
    <source>
        <dbReference type="EMBL" id="GLI42983.1"/>
    </source>
</evidence>
<evidence type="ECO:0000259" key="4">
    <source>
        <dbReference type="Pfam" id="PF02449"/>
    </source>
</evidence>
<dbReference type="PANTHER" id="PTHR36447:SF1">
    <property type="entry name" value="BETA-GALACTOSIDASE GANA"/>
    <property type="match status" value="1"/>
</dbReference>
<dbReference type="Gene3D" id="3.20.20.80">
    <property type="entry name" value="Glycosidases"/>
    <property type="match status" value="1"/>
</dbReference>
<dbReference type="InterPro" id="IPR003476">
    <property type="entry name" value="Glyco_hydro_42"/>
</dbReference>
<organism evidence="5 6">
    <name type="scientific">Glycomyces algeriensis</name>
    <dbReference type="NCBI Taxonomy" id="256037"/>
    <lineage>
        <taxon>Bacteria</taxon>
        <taxon>Bacillati</taxon>
        <taxon>Actinomycetota</taxon>
        <taxon>Actinomycetes</taxon>
        <taxon>Glycomycetales</taxon>
        <taxon>Glycomycetaceae</taxon>
        <taxon>Glycomyces</taxon>
    </lineage>
</organism>